<name>A0ABQ5GQR8_9ASTR</name>
<organism evidence="1 2">
    <name type="scientific">Tanacetum coccineum</name>
    <dbReference type="NCBI Taxonomy" id="301880"/>
    <lineage>
        <taxon>Eukaryota</taxon>
        <taxon>Viridiplantae</taxon>
        <taxon>Streptophyta</taxon>
        <taxon>Embryophyta</taxon>
        <taxon>Tracheophyta</taxon>
        <taxon>Spermatophyta</taxon>
        <taxon>Magnoliopsida</taxon>
        <taxon>eudicotyledons</taxon>
        <taxon>Gunneridae</taxon>
        <taxon>Pentapetalae</taxon>
        <taxon>asterids</taxon>
        <taxon>campanulids</taxon>
        <taxon>Asterales</taxon>
        <taxon>Asteraceae</taxon>
        <taxon>Asteroideae</taxon>
        <taxon>Anthemideae</taxon>
        <taxon>Anthemidinae</taxon>
        <taxon>Tanacetum</taxon>
    </lineage>
</organism>
<dbReference type="Proteomes" id="UP001151760">
    <property type="component" value="Unassembled WGS sequence"/>
</dbReference>
<reference evidence="1" key="1">
    <citation type="journal article" date="2022" name="Int. J. Mol. Sci.">
        <title>Draft Genome of Tanacetum Coccineum: Genomic Comparison of Closely Related Tanacetum-Family Plants.</title>
        <authorList>
            <person name="Yamashiro T."/>
            <person name="Shiraishi A."/>
            <person name="Nakayama K."/>
            <person name="Satake H."/>
        </authorList>
    </citation>
    <scope>NUCLEOTIDE SEQUENCE</scope>
</reference>
<proteinExistence type="predicted"/>
<comment type="caution">
    <text evidence="1">The sequence shown here is derived from an EMBL/GenBank/DDBJ whole genome shotgun (WGS) entry which is preliminary data.</text>
</comment>
<sequence length="150" mass="17119">MMTTPTTVMHHIHRSEEHQPMITPFTEINHFYPDIHLSLPRRRVMLLAPGQPIPHGRPYRYHLNGPESRHIIFSFEASSLSFFETLMLDHSSPDLPSTSTRGYLARDAVPHDTSMITNPEIQAEIDECFAYADALRDRGIDAKVVVEAID</sequence>
<keyword evidence="2" id="KW-1185">Reference proteome</keyword>
<evidence type="ECO:0000313" key="2">
    <source>
        <dbReference type="Proteomes" id="UP001151760"/>
    </source>
</evidence>
<dbReference type="EMBL" id="BQNB010018753">
    <property type="protein sequence ID" value="GJT77883.1"/>
    <property type="molecule type" value="Genomic_DNA"/>
</dbReference>
<evidence type="ECO:0000313" key="1">
    <source>
        <dbReference type="EMBL" id="GJT77883.1"/>
    </source>
</evidence>
<reference evidence="1" key="2">
    <citation type="submission" date="2022-01" db="EMBL/GenBank/DDBJ databases">
        <authorList>
            <person name="Yamashiro T."/>
            <person name="Shiraishi A."/>
            <person name="Satake H."/>
            <person name="Nakayama K."/>
        </authorList>
    </citation>
    <scope>NUCLEOTIDE SEQUENCE</scope>
</reference>
<gene>
    <name evidence="1" type="ORF">Tco_1044608</name>
</gene>
<accession>A0ABQ5GQR8</accession>
<protein>
    <submittedName>
        <fullName evidence="1">Uncharacterized protein</fullName>
    </submittedName>
</protein>